<evidence type="ECO:0000313" key="1">
    <source>
        <dbReference type="EMBL" id="SDF51199.1"/>
    </source>
</evidence>
<keyword evidence="2" id="KW-1185">Reference proteome</keyword>
<reference evidence="1 2" key="1">
    <citation type="submission" date="2016-10" db="EMBL/GenBank/DDBJ databases">
        <authorList>
            <person name="de Groot N.N."/>
        </authorList>
    </citation>
    <scope>NUCLEOTIDE SEQUENCE [LARGE SCALE GENOMIC DNA]</scope>
    <source>
        <strain evidence="1 2">GAS232</strain>
    </source>
</reference>
<dbReference type="RefSeq" id="WP_083345504.1">
    <property type="nucleotide sequence ID" value="NZ_LT629690.1"/>
</dbReference>
<organism evidence="1 2">
    <name type="scientific">Terriglobus roseus</name>
    <dbReference type="NCBI Taxonomy" id="392734"/>
    <lineage>
        <taxon>Bacteria</taxon>
        <taxon>Pseudomonadati</taxon>
        <taxon>Acidobacteriota</taxon>
        <taxon>Terriglobia</taxon>
        <taxon>Terriglobales</taxon>
        <taxon>Acidobacteriaceae</taxon>
        <taxon>Terriglobus</taxon>
    </lineage>
</organism>
<dbReference type="EMBL" id="LT629690">
    <property type="protein sequence ID" value="SDF51199.1"/>
    <property type="molecule type" value="Genomic_DNA"/>
</dbReference>
<dbReference type="AlphaFoldDB" id="A0A1G7LQF4"/>
<evidence type="ECO:0000313" key="2">
    <source>
        <dbReference type="Proteomes" id="UP000182427"/>
    </source>
</evidence>
<accession>A0A1G7LQF4</accession>
<proteinExistence type="predicted"/>
<sequence>MFFKKKTEKRSFNDVLSALGSQKFDVAQGGGGSGTYRVSKYGVAAEIRPNPAANEKIVPAPAPAEIVSRAGWVLNGQIASLVDKGYQKFLKTGKLEIVATADHLRAIHDFQQELDDAAGATMLYNESLGTTSDKYMYDRVAGREVHSH</sequence>
<dbReference type="Proteomes" id="UP000182427">
    <property type="component" value="Chromosome I"/>
</dbReference>
<protein>
    <submittedName>
        <fullName evidence="1">Uncharacterized protein</fullName>
    </submittedName>
</protein>
<gene>
    <name evidence="1" type="ORF">SAMN05444167_2589</name>
</gene>
<name>A0A1G7LQF4_9BACT</name>
<dbReference type="OrthoDB" id="128865at2"/>